<organism evidence="1 2">
    <name type="scientific">Fructobacillus cardui</name>
    <dbReference type="NCBI Taxonomy" id="2893170"/>
    <lineage>
        <taxon>Bacteria</taxon>
        <taxon>Bacillati</taxon>
        <taxon>Bacillota</taxon>
        <taxon>Bacilli</taxon>
        <taxon>Lactobacillales</taxon>
        <taxon>Lactobacillaceae</taxon>
        <taxon>Fructobacillus</taxon>
    </lineage>
</organism>
<evidence type="ECO:0000313" key="2">
    <source>
        <dbReference type="Proteomes" id="UP001314200"/>
    </source>
</evidence>
<comment type="caution">
    <text evidence="1">The sequence shown here is derived from an EMBL/GenBank/DDBJ whole genome shotgun (WGS) entry which is preliminary data.</text>
</comment>
<sequence length="91" mass="10704">MNKFIVYFNMPLNGSDEKSIESRGLLEDLVGQGNWLQLTGELIVIKTKMSLNDFSHEFLEMNPPRDFFVLDVHDFYSSYDSDYKRNLFNDL</sequence>
<evidence type="ECO:0000313" key="1">
    <source>
        <dbReference type="EMBL" id="CAK1243519.1"/>
    </source>
</evidence>
<protein>
    <submittedName>
        <fullName evidence="1">Uncharacterized protein</fullName>
    </submittedName>
</protein>
<proteinExistence type="predicted"/>
<name>A0ABM9MVT1_9LACO</name>
<dbReference type="RefSeq" id="WP_047975602.1">
    <property type="nucleotide sequence ID" value="NZ_CAUZLJ010000008.1"/>
</dbReference>
<accession>A0ABM9MVT1</accession>
<dbReference type="EMBL" id="CAUZLY010000007">
    <property type="protein sequence ID" value="CAK1243519.1"/>
    <property type="molecule type" value="Genomic_DNA"/>
</dbReference>
<gene>
    <name evidence="1" type="ORF">R82641_BJNNKPBH_00877</name>
</gene>
<dbReference type="Proteomes" id="UP001314200">
    <property type="component" value="Unassembled WGS sequence"/>
</dbReference>
<reference evidence="1 2" key="1">
    <citation type="submission" date="2023-10" db="EMBL/GenBank/DDBJ databases">
        <authorList>
            <person name="Botero Cardona J."/>
        </authorList>
    </citation>
    <scope>NUCLEOTIDE SEQUENCE [LARGE SCALE GENOMIC DNA]</scope>
    <source>
        <strain evidence="1 2">R-82641</strain>
    </source>
</reference>
<keyword evidence="2" id="KW-1185">Reference proteome</keyword>